<comment type="caution">
    <text evidence="2">The sequence shown here is derived from an EMBL/GenBank/DDBJ whole genome shotgun (WGS) entry which is preliminary data.</text>
</comment>
<reference evidence="3" key="1">
    <citation type="journal article" date="2019" name="Int. J. Syst. Evol. Microbiol.">
        <title>The Global Catalogue of Microorganisms (GCM) 10K type strain sequencing project: providing services to taxonomists for standard genome sequencing and annotation.</title>
        <authorList>
            <consortium name="The Broad Institute Genomics Platform"/>
            <consortium name="The Broad Institute Genome Sequencing Center for Infectious Disease"/>
            <person name="Wu L."/>
            <person name="Ma J."/>
        </authorList>
    </citation>
    <scope>NUCLEOTIDE SEQUENCE [LARGE SCALE GENOMIC DNA]</scope>
    <source>
        <strain evidence="3">KCTC 42087</strain>
    </source>
</reference>
<dbReference type="EMBL" id="JBHSON010000046">
    <property type="protein sequence ID" value="MFC5749911.1"/>
    <property type="molecule type" value="Genomic_DNA"/>
</dbReference>
<keyword evidence="3" id="KW-1185">Reference proteome</keyword>
<accession>A0ABW1A395</accession>
<evidence type="ECO:0008006" key="4">
    <source>
        <dbReference type="Google" id="ProtNLM"/>
    </source>
</evidence>
<evidence type="ECO:0000313" key="2">
    <source>
        <dbReference type="EMBL" id="MFC5749911.1"/>
    </source>
</evidence>
<name>A0ABW1A395_9ACTN</name>
<gene>
    <name evidence="2" type="ORF">ACFPZN_30150</name>
</gene>
<dbReference type="Proteomes" id="UP001596074">
    <property type="component" value="Unassembled WGS sequence"/>
</dbReference>
<keyword evidence="1" id="KW-0732">Signal</keyword>
<dbReference type="RefSeq" id="WP_378285632.1">
    <property type="nucleotide sequence ID" value="NZ_JBHSON010000046.1"/>
</dbReference>
<sequence length="132" mass="14047">MTRFGKLARCAATAVVAVGAVSLAAGPANADSKTCKKFYVGGGWGCYQSYGDIIRVKDTSWDGWGVRVKWHTADGRSGNCVDGNGSNNGTVTCNKDFAEKLSNGEKNLITYRVQEIEDGDIGDESGWQGVET</sequence>
<feature type="chain" id="PRO_5047029175" description="Secreted protein" evidence="1">
    <location>
        <begin position="31"/>
        <end position="132"/>
    </location>
</feature>
<feature type="signal peptide" evidence="1">
    <location>
        <begin position="1"/>
        <end position="30"/>
    </location>
</feature>
<evidence type="ECO:0000313" key="3">
    <source>
        <dbReference type="Proteomes" id="UP001596074"/>
    </source>
</evidence>
<organism evidence="2 3">
    <name type="scientific">Actinomadura rugatobispora</name>
    <dbReference type="NCBI Taxonomy" id="1994"/>
    <lineage>
        <taxon>Bacteria</taxon>
        <taxon>Bacillati</taxon>
        <taxon>Actinomycetota</taxon>
        <taxon>Actinomycetes</taxon>
        <taxon>Streptosporangiales</taxon>
        <taxon>Thermomonosporaceae</taxon>
        <taxon>Actinomadura</taxon>
    </lineage>
</organism>
<evidence type="ECO:0000256" key="1">
    <source>
        <dbReference type="SAM" id="SignalP"/>
    </source>
</evidence>
<protein>
    <recommendedName>
        <fullName evidence="4">Secreted protein</fullName>
    </recommendedName>
</protein>
<proteinExistence type="predicted"/>